<proteinExistence type="predicted"/>
<dbReference type="KEGG" id="glz:GLAREA_01140"/>
<accession>S3CWF9</accession>
<dbReference type="eggNOG" id="ENOG502SPYJ">
    <property type="taxonomic scope" value="Eukaryota"/>
</dbReference>
<protein>
    <submittedName>
        <fullName evidence="2">Uncharacterized protein</fullName>
    </submittedName>
</protein>
<keyword evidence="3" id="KW-1185">Reference proteome</keyword>
<evidence type="ECO:0000313" key="3">
    <source>
        <dbReference type="Proteomes" id="UP000016922"/>
    </source>
</evidence>
<organism evidence="2 3">
    <name type="scientific">Glarea lozoyensis (strain ATCC 20868 / MF5171)</name>
    <dbReference type="NCBI Taxonomy" id="1116229"/>
    <lineage>
        <taxon>Eukaryota</taxon>
        <taxon>Fungi</taxon>
        <taxon>Dikarya</taxon>
        <taxon>Ascomycota</taxon>
        <taxon>Pezizomycotina</taxon>
        <taxon>Leotiomycetes</taxon>
        <taxon>Helotiales</taxon>
        <taxon>Helotiaceae</taxon>
        <taxon>Glarea</taxon>
    </lineage>
</organism>
<name>S3CWF9_GLAL2</name>
<gene>
    <name evidence="2" type="ORF">GLAREA_01140</name>
</gene>
<feature type="compositionally biased region" description="Polar residues" evidence="1">
    <location>
        <begin position="196"/>
        <end position="207"/>
    </location>
</feature>
<dbReference type="OMA" id="WPSGPII"/>
<evidence type="ECO:0000313" key="2">
    <source>
        <dbReference type="EMBL" id="EPE29980.1"/>
    </source>
</evidence>
<dbReference type="GeneID" id="19460198"/>
<evidence type="ECO:0000256" key="1">
    <source>
        <dbReference type="SAM" id="MobiDB-lite"/>
    </source>
</evidence>
<dbReference type="Proteomes" id="UP000016922">
    <property type="component" value="Unassembled WGS sequence"/>
</dbReference>
<dbReference type="EMBL" id="KE145367">
    <property type="protein sequence ID" value="EPE29980.1"/>
    <property type="molecule type" value="Genomic_DNA"/>
</dbReference>
<dbReference type="RefSeq" id="XP_008084089.1">
    <property type="nucleotide sequence ID" value="XM_008085898.1"/>
</dbReference>
<dbReference type="AlphaFoldDB" id="S3CWF9"/>
<dbReference type="HOGENOM" id="CLU_112971_0_0_1"/>
<reference evidence="2 3" key="1">
    <citation type="journal article" date="2013" name="BMC Genomics">
        <title>Genomics-driven discovery of the pneumocandin biosynthetic gene cluster in the fungus Glarea lozoyensis.</title>
        <authorList>
            <person name="Chen L."/>
            <person name="Yue Q."/>
            <person name="Zhang X."/>
            <person name="Xiang M."/>
            <person name="Wang C."/>
            <person name="Li S."/>
            <person name="Che Y."/>
            <person name="Ortiz-Lopez F.J."/>
            <person name="Bills G.F."/>
            <person name="Liu X."/>
            <person name="An Z."/>
        </authorList>
    </citation>
    <scope>NUCLEOTIDE SEQUENCE [LARGE SCALE GENOMIC DNA]</scope>
    <source>
        <strain evidence="3">ATCC 20868 / MF5171</strain>
    </source>
</reference>
<dbReference type="STRING" id="1116229.S3CWF9"/>
<feature type="region of interest" description="Disordered" evidence="1">
    <location>
        <begin position="175"/>
        <end position="207"/>
    </location>
</feature>
<dbReference type="OrthoDB" id="5429780at2759"/>
<sequence>MESNKIFDPADATSLERSGHITTVDRRRRQVSESLFASGLSLPENPTTSGISLTTPISVPEYLESAESLEYIGFDTEKAAQIWCEWITLEEYERTNHALEHSFIEYALTAIPQSEDDFTDENTQMISWGVNAELREAILDPEFANIRFTETTNFWVKDTMEIRFLSLERLQRESSMRAQDRNRQSTSGRPGISPRAVSSSVSKATTM</sequence>